<reference evidence="1" key="1">
    <citation type="journal article" date="2021" name="New Phytol.">
        <title>Evolutionary innovations through gain and loss of genes in the ectomycorrhizal Boletales.</title>
        <authorList>
            <person name="Wu G."/>
            <person name="Miyauchi S."/>
            <person name="Morin E."/>
            <person name="Kuo A."/>
            <person name="Drula E."/>
            <person name="Varga T."/>
            <person name="Kohler A."/>
            <person name="Feng B."/>
            <person name="Cao Y."/>
            <person name="Lipzen A."/>
            <person name="Daum C."/>
            <person name="Hundley H."/>
            <person name="Pangilinan J."/>
            <person name="Johnson J."/>
            <person name="Barry K."/>
            <person name="LaButti K."/>
            <person name="Ng V."/>
            <person name="Ahrendt S."/>
            <person name="Min B."/>
            <person name="Choi I.G."/>
            <person name="Park H."/>
            <person name="Plett J.M."/>
            <person name="Magnuson J."/>
            <person name="Spatafora J.W."/>
            <person name="Nagy L.G."/>
            <person name="Henrissat B."/>
            <person name="Grigoriev I.V."/>
            <person name="Yang Z.L."/>
            <person name="Xu J."/>
            <person name="Martin F.M."/>
        </authorList>
    </citation>
    <scope>NUCLEOTIDE SEQUENCE</scope>
    <source>
        <strain evidence="1">KUC20120723A-06</strain>
    </source>
</reference>
<gene>
    <name evidence="1" type="ORF">BV22DRAFT_1134955</name>
</gene>
<name>A0ACB8AX47_9AGAM</name>
<evidence type="ECO:0000313" key="1">
    <source>
        <dbReference type="EMBL" id="KAH7917980.1"/>
    </source>
</evidence>
<accession>A0ACB8AX47</accession>
<comment type="caution">
    <text evidence="1">The sequence shown here is derived from an EMBL/GenBank/DDBJ whole genome shotgun (WGS) entry which is preliminary data.</text>
</comment>
<sequence>MLTASVSGDIFASPSAKQILACIQLAAFHAAPAQQPRDVLIVINNYTGDRLNFGRAVEQARALHPALRVTSVLVADDVSLLARPSMVGPRGLGGNIFVCKVLGAYAAAGGTLDRAKALGDAPVANVRSVGVALGHCRIPGRDDPSADDGGIPPSQVELGLGLHNEPGVRRAPLSALRRDARHGSPPEMTASERTGKGMLRKRIFERMAEGRA</sequence>
<keyword evidence="2" id="KW-1185">Reference proteome</keyword>
<evidence type="ECO:0000313" key="2">
    <source>
        <dbReference type="Proteomes" id="UP000790709"/>
    </source>
</evidence>
<protein>
    <submittedName>
        <fullName evidence="1">DAK1/DegV-like protein</fullName>
    </submittedName>
</protein>
<organism evidence="1 2">
    <name type="scientific">Leucogyrophana mollusca</name>
    <dbReference type="NCBI Taxonomy" id="85980"/>
    <lineage>
        <taxon>Eukaryota</taxon>
        <taxon>Fungi</taxon>
        <taxon>Dikarya</taxon>
        <taxon>Basidiomycota</taxon>
        <taxon>Agaricomycotina</taxon>
        <taxon>Agaricomycetes</taxon>
        <taxon>Agaricomycetidae</taxon>
        <taxon>Boletales</taxon>
        <taxon>Boletales incertae sedis</taxon>
        <taxon>Leucogyrophana</taxon>
    </lineage>
</organism>
<dbReference type="Proteomes" id="UP000790709">
    <property type="component" value="Unassembled WGS sequence"/>
</dbReference>
<dbReference type="EMBL" id="MU266883">
    <property type="protein sequence ID" value="KAH7917980.1"/>
    <property type="molecule type" value="Genomic_DNA"/>
</dbReference>
<proteinExistence type="predicted"/>